<dbReference type="InterPro" id="IPR001296">
    <property type="entry name" value="Glyco_trans_1"/>
</dbReference>
<organism evidence="2 3">
    <name type="scientific">Tenebrionibacter intestinalis</name>
    <dbReference type="NCBI Taxonomy" id="2799638"/>
    <lineage>
        <taxon>Bacteria</taxon>
        <taxon>Pseudomonadati</taxon>
        <taxon>Pseudomonadota</taxon>
        <taxon>Gammaproteobacteria</taxon>
        <taxon>Enterobacterales</taxon>
        <taxon>Enterobacteriaceae</taxon>
        <taxon>Tenebrionibacter/Tenebrionicola group</taxon>
        <taxon>Tenebrionibacter</taxon>
    </lineage>
</organism>
<protein>
    <submittedName>
        <fullName evidence="2">Glycosyltransferase family 4 protein</fullName>
    </submittedName>
</protein>
<dbReference type="GO" id="GO:1901135">
    <property type="term" value="P:carbohydrate derivative metabolic process"/>
    <property type="evidence" value="ECO:0007669"/>
    <property type="project" value="UniProtKB-ARBA"/>
</dbReference>
<keyword evidence="3" id="KW-1185">Reference proteome</keyword>
<dbReference type="EMBL" id="JAEPBH010000005">
    <property type="protein sequence ID" value="MBK4714380.1"/>
    <property type="molecule type" value="Genomic_DNA"/>
</dbReference>
<gene>
    <name evidence="2" type="ORF">JJB97_03300</name>
</gene>
<dbReference type="RefSeq" id="WP_238712379.1">
    <property type="nucleotide sequence ID" value="NZ_JAEPBH010000005.1"/>
</dbReference>
<dbReference type="PANTHER" id="PTHR12526">
    <property type="entry name" value="GLYCOSYLTRANSFERASE"/>
    <property type="match status" value="1"/>
</dbReference>
<accession>A0A8K0V389</accession>
<evidence type="ECO:0000259" key="1">
    <source>
        <dbReference type="Pfam" id="PF00534"/>
    </source>
</evidence>
<dbReference type="AlphaFoldDB" id="A0A8K0V389"/>
<dbReference type="SUPFAM" id="SSF53756">
    <property type="entry name" value="UDP-Glycosyltransferase/glycogen phosphorylase"/>
    <property type="match status" value="1"/>
</dbReference>
<dbReference type="Pfam" id="PF00534">
    <property type="entry name" value="Glycos_transf_1"/>
    <property type="match status" value="1"/>
</dbReference>
<comment type="caution">
    <text evidence="2">The sequence shown here is derived from an EMBL/GenBank/DDBJ whole genome shotgun (WGS) entry which is preliminary data.</text>
</comment>
<proteinExistence type="predicted"/>
<dbReference type="Proteomes" id="UP000659047">
    <property type="component" value="Unassembled WGS sequence"/>
</dbReference>
<sequence>MKIAFCLYKYFPYGGLQRDCMRVMQTVAARGHSVQVFTQQWQGERPDNLDIIIVPATARTNHGKNAQYHEWVSKYLEQHPVDRVVGFNKMPGLDVYYAADVCYAQKVAQEKGFFYKLTARYRHYAGFEKATFQPGAKTEILLLTERQQHDFQKHYHTESARLHLLPPGIYPERKYSHQIADGYQIYREKNGISDEQFLLLQVGSDYRRKGVVRSLHAIAALPEAIRQRTVFMVVGQDKSSRYQAIAQKLNIASNVRFFTGRDDISQLMTAADLLIHPAVQEAAGIVLLEALTAGLPVIVTDVCGYAHYIAKARSGSIIPAPFRQEALNQSLKHALENKTQRERWSRNARHFADTEDLYSLPEKAADIILGSRYG</sequence>
<dbReference type="GO" id="GO:0016757">
    <property type="term" value="F:glycosyltransferase activity"/>
    <property type="evidence" value="ECO:0007669"/>
    <property type="project" value="InterPro"/>
</dbReference>
<evidence type="ECO:0000313" key="3">
    <source>
        <dbReference type="Proteomes" id="UP000659047"/>
    </source>
</evidence>
<dbReference type="PANTHER" id="PTHR12526:SF641">
    <property type="entry name" value="LIPOPOLYSACCHARIDE CORE BIOSYNTHESIS PROTEIN RFAG"/>
    <property type="match status" value="1"/>
</dbReference>
<feature type="domain" description="Glycosyl transferase family 1" evidence="1">
    <location>
        <begin position="185"/>
        <end position="350"/>
    </location>
</feature>
<dbReference type="CDD" id="cd03801">
    <property type="entry name" value="GT4_PimA-like"/>
    <property type="match status" value="1"/>
</dbReference>
<dbReference type="Gene3D" id="3.40.50.2000">
    <property type="entry name" value="Glycogen Phosphorylase B"/>
    <property type="match status" value="2"/>
</dbReference>
<evidence type="ECO:0000313" key="2">
    <source>
        <dbReference type="EMBL" id="MBK4714380.1"/>
    </source>
</evidence>
<name>A0A8K0V389_9ENTR</name>
<reference evidence="2" key="1">
    <citation type="submission" date="2021-01" db="EMBL/GenBank/DDBJ databases">
        <title>Intestinitalea alba gen. nov., sp. nov., a novel genus of the family Enterobacteriaceae, isolated from the gut of the plastic-eating mealworm Tenebrio molitor L.</title>
        <authorList>
            <person name="Yang Y."/>
        </authorList>
    </citation>
    <scope>NUCLEOTIDE SEQUENCE</scope>
    <source>
        <strain evidence="2">BIT-L3</strain>
    </source>
</reference>